<dbReference type="InterPro" id="IPR027417">
    <property type="entry name" value="P-loop_NTPase"/>
</dbReference>
<dbReference type="GO" id="GO:0005886">
    <property type="term" value="C:plasma membrane"/>
    <property type="evidence" value="ECO:0007669"/>
    <property type="project" value="UniProtKB-SubCell"/>
</dbReference>
<dbReference type="PROSITE" id="PS00211">
    <property type="entry name" value="ABC_TRANSPORTER_1"/>
    <property type="match status" value="1"/>
</dbReference>
<organism evidence="10 11">
    <name type="scientific">Microlunatus sagamiharensis</name>
    <dbReference type="NCBI Taxonomy" id="546874"/>
    <lineage>
        <taxon>Bacteria</taxon>
        <taxon>Bacillati</taxon>
        <taxon>Actinomycetota</taxon>
        <taxon>Actinomycetes</taxon>
        <taxon>Propionibacteriales</taxon>
        <taxon>Propionibacteriaceae</taxon>
        <taxon>Microlunatus</taxon>
    </lineage>
</organism>
<sequence>MTAETVESPRDARPAETLLSVRGVSKSFPGVKALDDVTFDVRPGTVHALCGENGAGKSTLMKIVNGIYSPDAGTITVRGEEVRVRNPIEARANGIAMIAQELNYVPAMTIAESFFIGRLPTRLGRVDWGHIRREARRILAAEGLGLDVNRRLGTLTVSEIQTLEIARAVYHSADVLVMDEPTSAIAHREVEALFAKIRALVAEGRSVVYISHKMDEVFALADDISVLRDGAVVSSRAASATSPAQVIAEMVGRDLDHQSYPKEQVEIGETVFRASGLSTERMFADIDLEVRAGEIVGLAGLIGAGRSEVVRAVFGLDPLDAGRVEVDGRPVELGDPRKAIAAGIAMLSEDRRLVGIVPELSIKKNAVLASLDKVVHGGYAHAREEQALVDEYFTKMNVKAPSTETKIAALSGGNQQKVLLARWLIADPKVLLLDEPTRGIDVGAKYEIYKIMTDLAKQGRAILMISSELPELIGMCDRIYVMSAGRLTAELTPDEYSQETILKHAMNEIEGPRP</sequence>
<keyword evidence="2" id="KW-0813">Transport</keyword>
<evidence type="ECO:0000313" key="10">
    <source>
        <dbReference type="EMBL" id="SDU87853.1"/>
    </source>
</evidence>
<feature type="domain" description="ABC transporter" evidence="9">
    <location>
        <begin position="19"/>
        <end position="254"/>
    </location>
</feature>
<dbReference type="InterPro" id="IPR003593">
    <property type="entry name" value="AAA+_ATPase"/>
</dbReference>
<dbReference type="InterPro" id="IPR017871">
    <property type="entry name" value="ABC_transporter-like_CS"/>
</dbReference>
<keyword evidence="5" id="KW-0547">Nucleotide-binding</keyword>
<dbReference type="PANTHER" id="PTHR43790">
    <property type="entry name" value="CARBOHYDRATE TRANSPORT ATP-BINDING PROTEIN MG119-RELATED"/>
    <property type="match status" value="1"/>
</dbReference>
<dbReference type="GO" id="GO:0005524">
    <property type="term" value="F:ATP binding"/>
    <property type="evidence" value="ECO:0007669"/>
    <property type="project" value="UniProtKB-KW"/>
</dbReference>
<dbReference type="SMART" id="SM00382">
    <property type="entry name" value="AAA"/>
    <property type="match status" value="2"/>
</dbReference>
<dbReference type="SUPFAM" id="SSF52540">
    <property type="entry name" value="P-loop containing nucleoside triphosphate hydrolases"/>
    <property type="match status" value="2"/>
</dbReference>
<dbReference type="InterPro" id="IPR003439">
    <property type="entry name" value="ABC_transporter-like_ATP-bd"/>
</dbReference>
<name>A0A1H2M3L9_9ACTN</name>
<evidence type="ECO:0000256" key="8">
    <source>
        <dbReference type="ARBA" id="ARBA00023136"/>
    </source>
</evidence>
<feature type="domain" description="ABC transporter" evidence="9">
    <location>
        <begin position="265"/>
        <end position="509"/>
    </location>
</feature>
<dbReference type="InterPro" id="IPR050107">
    <property type="entry name" value="ABC_carbohydrate_import_ATPase"/>
</dbReference>
<keyword evidence="8" id="KW-0472">Membrane</keyword>
<keyword evidence="3" id="KW-1003">Cell membrane</keyword>
<dbReference type="GO" id="GO:0016887">
    <property type="term" value="F:ATP hydrolysis activity"/>
    <property type="evidence" value="ECO:0007669"/>
    <property type="project" value="InterPro"/>
</dbReference>
<accession>A0A1H2M3L9</accession>
<keyword evidence="4" id="KW-0677">Repeat</keyword>
<evidence type="ECO:0000313" key="11">
    <source>
        <dbReference type="Proteomes" id="UP000198825"/>
    </source>
</evidence>
<dbReference type="PANTHER" id="PTHR43790:SF9">
    <property type="entry name" value="GALACTOFURANOSE TRANSPORTER ATP-BINDING PROTEIN YTFR"/>
    <property type="match status" value="1"/>
</dbReference>
<protein>
    <submittedName>
        <fullName evidence="10">Monosaccharide ABC transporter ATP-binding protein, CUT2 family</fullName>
    </submittedName>
</protein>
<dbReference type="STRING" id="546874.SAMN04488544_1347"/>
<dbReference type="RefSeq" id="WP_197680644.1">
    <property type="nucleotide sequence ID" value="NZ_LT629799.1"/>
</dbReference>
<gene>
    <name evidence="10" type="ORF">SAMN04488544_1347</name>
</gene>
<dbReference type="PROSITE" id="PS50893">
    <property type="entry name" value="ABC_TRANSPORTER_2"/>
    <property type="match status" value="2"/>
</dbReference>
<evidence type="ECO:0000256" key="7">
    <source>
        <dbReference type="ARBA" id="ARBA00022967"/>
    </source>
</evidence>
<dbReference type="CDD" id="cd03215">
    <property type="entry name" value="ABC_Carb_Monos_II"/>
    <property type="match status" value="1"/>
</dbReference>
<evidence type="ECO:0000256" key="2">
    <source>
        <dbReference type="ARBA" id="ARBA00022448"/>
    </source>
</evidence>
<keyword evidence="11" id="KW-1185">Reference proteome</keyword>
<dbReference type="FunFam" id="3.40.50.300:FF:000127">
    <property type="entry name" value="Ribose import ATP-binding protein RbsA"/>
    <property type="match status" value="1"/>
</dbReference>
<evidence type="ECO:0000259" key="9">
    <source>
        <dbReference type="PROSITE" id="PS50893"/>
    </source>
</evidence>
<dbReference type="Pfam" id="PF00005">
    <property type="entry name" value="ABC_tran"/>
    <property type="match status" value="2"/>
</dbReference>
<evidence type="ECO:0000256" key="6">
    <source>
        <dbReference type="ARBA" id="ARBA00022840"/>
    </source>
</evidence>
<evidence type="ECO:0000256" key="5">
    <source>
        <dbReference type="ARBA" id="ARBA00022741"/>
    </source>
</evidence>
<evidence type="ECO:0000256" key="1">
    <source>
        <dbReference type="ARBA" id="ARBA00004202"/>
    </source>
</evidence>
<keyword evidence="7" id="KW-1278">Translocase</keyword>
<dbReference type="Gene3D" id="3.40.50.300">
    <property type="entry name" value="P-loop containing nucleotide triphosphate hydrolases"/>
    <property type="match status" value="2"/>
</dbReference>
<dbReference type="AlphaFoldDB" id="A0A1H2M3L9"/>
<comment type="subcellular location">
    <subcellularLocation>
        <location evidence="1">Cell membrane</location>
        <topology evidence="1">Peripheral membrane protein</topology>
    </subcellularLocation>
</comment>
<dbReference type="CDD" id="cd03216">
    <property type="entry name" value="ABC_Carb_Monos_I"/>
    <property type="match status" value="1"/>
</dbReference>
<dbReference type="Proteomes" id="UP000198825">
    <property type="component" value="Chromosome I"/>
</dbReference>
<evidence type="ECO:0000256" key="3">
    <source>
        <dbReference type="ARBA" id="ARBA00022475"/>
    </source>
</evidence>
<dbReference type="EMBL" id="LT629799">
    <property type="protein sequence ID" value="SDU87853.1"/>
    <property type="molecule type" value="Genomic_DNA"/>
</dbReference>
<reference evidence="11" key="1">
    <citation type="submission" date="2016-10" db="EMBL/GenBank/DDBJ databases">
        <authorList>
            <person name="Varghese N."/>
            <person name="Submissions S."/>
        </authorList>
    </citation>
    <scope>NUCLEOTIDE SEQUENCE [LARGE SCALE GENOMIC DNA]</scope>
    <source>
        <strain evidence="11">DSM 21743</strain>
    </source>
</reference>
<proteinExistence type="predicted"/>
<evidence type="ECO:0000256" key="4">
    <source>
        <dbReference type="ARBA" id="ARBA00022737"/>
    </source>
</evidence>
<keyword evidence="6 10" id="KW-0067">ATP-binding</keyword>